<dbReference type="EMBL" id="JARBDR010000440">
    <property type="protein sequence ID" value="KAJ8312203.1"/>
    <property type="molecule type" value="Genomic_DNA"/>
</dbReference>
<evidence type="ECO:0000313" key="3">
    <source>
        <dbReference type="Proteomes" id="UP001217089"/>
    </source>
</evidence>
<accession>A0ABQ9F4A6</accession>
<proteinExistence type="predicted"/>
<reference evidence="2 3" key="1">
    <citation type="submission" date="2022-12" db="EMBL/GenBank/DDBJ databases">
        <title>Chromosome-level genome of Tegillarca granosa.</title>
        <authorList>
            <person name="Kim J."/>
        </authorList>
    </citation>
    <scope>NUCLEOTIDE SEQUENCE [LARGE SCALE GENOMIC DNA]</scope>
    <source>
        <strain evidence="2">Teg-2019</strain>
        <tissue evidence="2">Adductor muscle</tissue>
    </source>
</reference>
<evidence type="ECO:0000313" key="2">
    <source>
        <dbReference type="EMBL" id="KAJ8312203.1"/>
    </source>
</evidence>
<name>A0ABQ9F4A6_TEGGR</name>
<dbReference type="Proteomes" id="UP001217089">
    <property type="component" value="Unassembled WGS sequence"/>
</dbReference>
<keyword evidence="1" id="KW-0812">Transmembrane</keyword>
<feature type="transmembrane region" description="Helical" evidence="1">
    <location>
        <begin position="39"/>
        <end position="60"/>
    </location>
</feature>
<keyword evidence="1" id="KW-0472">Membrane</keyword>
<gene>
    <name evidence="2" type="ORF">KUTeg_009576</name>
</gene>
<sequence length="63" mass="7265">MKKIAVESIIIRVPSSFQSACSISFILKNPASRAIIDRILVYFVLKVSLHFYLKLMLMMFDIN</sequence>
<protein>
    <submittedName>
        <fullName evidence="2">Uncharacterized protein</fullName>
    </submittedName>
</protein>
<keyword evidence="3" id="KW-1185">Reference proteome</keyword>
<evidence type="ECO:0000256" key="1">
    <source>
        <dbReference type="SAM" id="Phobius"/>
    </source>
</evidence>
<organism evidence="2 3">
    <name type="scientific">Tegillarca granosa</name>
    <name type="common">Malaysian cockle</name>
    <name type="synonym">Anadara granosa</name>
    <dbReference type="NCBI Taxonomy" id="220873"/>
    <lineage>
        <taxon>Eukaryota</taxon>
        <taxon>Metazoa</taxon>
        <taxon>Spiralia</taxon>
        <taxon>Lophotrochozoa</taxon>
        <taxon>Mollusca</taxon>
        <taxon>Bivalvia</taxon>
        <taxon>Autobranchia</taxon>
        <taxon>Pteriomorphia</taxon>
        <taxon>Arcoida</taxon>
        <taxon>Arcoidea</taxon>
        <taxon>Arcidae</taxon>
        <taxon>Tegillarca</taxon>
    </lineage>
</organism>
<comment type="caution">
    <text evidence="2">The sequence shown here is derived from an EMBL/GenBank/DDBJ whole genome shotgun (WGS) entry which is preliminary data.</text>
</comment>
<keyword evidence="1" id="KW-1133">Transmembrane helix</keyword>